<sequence length="243" mass="28295">MKYFNLLFLLPIISFSQEKFKAEYKVRNFVSVTNTTPEKAKKLEEAFSKPKFFELLVDKNQCLSKEVQRIDNSQNNSTIIDYIDGNVTDVETYLNLELNKKLITKNVDGKFYLVSDDVNKEDWVITKESKLINGFKSYKATLLKEPYTIEAWFTKEIKTKCGPNGYSNLPGLIVEVKSVFTDKPSTYSTVKLETIKLDSKLSIKEPSKGIRMTNVEFKEFINDYYRKIDEKYKQMQSQGVDRK</sequence>
<evidence type="ECO:0000313" key="1">
    <source>
        <dbReference type="EMBL" id="QTV06478.1"/>
    </source>
</evidence>
<dbReference type="RefSeq" id="WP_230477195.1">
    <property type="nucleotide sequence ID" value="NZ_CP072842.1"/>
</dbReference>
<dbReference type="EMBL" id="CP072842">
    <property type="protein sequence ID" value="QTV06478.1"/>
    <property type="molecule type" value="Genomic_DNA"/>
</dbReference>
<name>A0ABX7XEX7_9FLAO</name>
<proteinExistence type="predicted"/>
<gene>
    <name evidence="1" type="ORF">J9309_03880</name>
</gene>
<dbReference type="NCBIfam" id="TIGR01200">
    <property type="entry name" value="GLPGLI"/>
    <property type="match status" value="1"/>
</dbReference>
<organism evidence="1 2">
    <name type="scientific">Faecalibacter bovis</name>
    <dbReference type="NCBI Taxonomy" id="2898187"/>
    <lineage>
        <taxon>Bacteria</taxon>
        <taxon>Pseudomonadati</taxon>
        <taxon>Bacteroidota</taxon>
        <taxon>Flavobacteriia</taxon>
        <taxon>Flavobacteriales</taxon>
        <taxon>Weeksellaceae</taxon>
        <taxon>Faecalibacter</taxon>
    </lineage>
</organism>
<reference evidence="2" key="2">
    <citation type="submission" date="2021-04" db="EMBL/GenBank/DDBJ databases">
        <title>Taxonomy of Flavobacteriaceae bacterium ZY171143.</title>
        <authorList>
            <person name="Li F."/>
        </authorList>
    </citation>
    <scope>NUCLEOTIDE SEQUENCE [LARGE SCALE GENOMIC DNA]</scope>
    <source>
        <strain evidence="2">ZY171143</strain>
    </source>
</reference>
<reference evidence="1 2" key="1">
    <citation type="journal article" date="2021" name="Int. J. Syst. Evol. Microbiol.">
        <title>Faecalibacter bovis sp. nov., isolated from cow faeces.</title>
        <authorList>
            <person name="Li F."/>
            <person name="Zhao W."/>
            <person name="Hong Q."/>
            <person name="Shao Q."/>
            <person name="Song J."/>
            <person name="Yang S."/>
        </authorList>
    </citation>
    <scope>NUCLEOTIDE SEQUENCE [LARGE SCALE GENOMIC DNA]</scope>
    <source>
        <strain evidence="1 2">ZY171143</strain>
    </source>
</reference>
<protein>
    <submittedName>
        <fullName evidence="1">GLPGLI family protein</fullName>
    </submittedName>
</protein>
<accession>A0ABX7XEX7</accession>
<dbReference type="InterPro" id="IPR005901">
    <property type="entry name" value="GLPGLI"/>
</dbReference>
<dbReference type="Proteomes" id="UP000672011">
    <property type="component" value="Chromosome"/>
</dbReference>
<dbReference type="Pfam" id="PF22252">
    <property type="entry name" value="PNGase_F-II_N"/>
    <property type="match status" value="1"/>
</dbReference>
<evidence type="ECO:0000313" key="2">
    <source>
        <dbReference type="Proteomes" id="UP000672011"/>
    </source>
</evidence>
<keyword evidence="2" id="KW-1185">Reference proteome</keyword>